<name>A0AC58TRE2_TOBAC</name>
<organism evidence="1 2">
    <name type="scientific">Nicotiana tabacum</name>
    <name type="common">Common tobacco</name>
    <dbReference type="NCBI Taxonomy" id="4097"/>
    <lineage>
        <taxon>Eukaryota</taxon>
        <taxon>Viridiplantae</taxon>
        <taxon>Streptophyta</taxon>
        <taxon>Embryophyta</taxon>
        <taxon>Tracheophyta</taxon>
        <taxon>Spermatophyta</taxon>
        <taxon>Magnoliopsida</taxon>
        <taxon>eudicotyledons</taxon>
        <taxon>Gunneridae</taxon>
        <taxon>Pentapetalae</taxon>
        <taxon>asterids</taxon>
        <taxon>lamiids</taxon>
        <taxon>Solanales</taxon>
        <taxon>Solanaceae</taxon>
        <taxon>Nicotianoideae</taxon>
        <taxon>Nicotianeae</taxon>
        <taxon>Nicotiana</taxon>
    </lineage>
</organism>
<protein>
    <submittedName>
        <fullName evidence="2">Uncharacterized protein LOC107772598 isoform X1</fullName>
    </submittedName>
</protein>
<reference evidence="1" key="1">
    <citation type="journal article" date="2014" name="Nat. Commun.">
        <title>The tobacco genome sequence and its comparison with those of tomato and potato.</title>
        <authorList>
            <person name="Sierro N."/>
            <person name="Battey J.N."/>
            <person name="Ouadi S."/>
            <person name="Bakaher N."/>
            <person name="Bovet L."/>
            <person name="Willig A."/>
            <person name="Goepfert S."/>
            <person name="Peitsch M.C."/>
            <person name="Ivanov N.V."/>
        </authorList>
    </citation>
    <scope>NUCLEOTIDE SEQUENCE [LARGE SCALE GENOMIC DNA]</scope>
</reference>
<gene>
    <name evidence="2" type="primary">LOC107772598</name>
</gene>
<sequence length="604" mass="67422">MPVLVSAQGKMENMLYAEELVREFLVFRGFTNTLQAFDKELGTDIGKVFQVDKILDLIFSIYVPKFQAENLIELLRFFKQCFSSYETELISIISNLDVSILRYYIVYAIQAGRKDKVIELFDIHGSELLQKDQEWASWFAIPYIKTPQSDPQFRVYFSKEWSNALHLSLRNFVSKMFNGTRIPALMKISSERNMVSRLKGDIKQLNFKLAQLQALLEEKEAQLHQFRSNALLATEVIVGTNSSLNPHPGSGEPTVFRPMASRDICVSATSQAGEREPKHIDDIRPDDTQVSTSKISSQTQSERNTGNGAQREEEFSEVRVDFQETFLGHTSPISRCRFSATGDNVASASVDGTVRIWTYDSSAPASRNATIYCGAEIMSLEWECKSDRLLLIGTSDGGIKVWNVDAKRVVCDLSCTEAFPSVLDLKCSPVEPIFVSAAASRGRGSSEIGKLGCASLTVWNMRTWKAMSVLPLGEDPPAITSVCFNHNGKLLAAAATDGMIHMFDMSAGLQITGWPAHDSAISSVLFGSDETSIFTLGIDGKIFEWSLQNQGKVLWSRECSRLCNLQNSLHYKHEMALDADGRRLLVTSNSLRAPIYQVNLFHSD</sequence>
<keyword evidence="1" id="KW-1185">Reference proteome</keyword>
<evidence type="ECO:0000313" key="1">
    <source>
        <dbReference type="Proteomes" id="UP000790787"/>
    </source>
</evidence>
<proteinExistence type="predicted"/>
<accession>A0AC58TRE2</accession>
<dbReference type="RefSeq" id="XP_075099794.1">
    <property type="nucleotide sequence ID" value="XM_075243693.1"/>
</dbReference>
<reference evidence="2" key="2">
    <citation type="submission" date="2025-08" db="UniProtKB">
        <authorList>
            <consortium name="RefSeq"/>
        </authorList>
    </citation>
    <scope>IDENTIFICATION</scope>
</reference>
<evidence type="ECO:0000313" key="2">
    <source>
        <dbReference type="RefSeq" id="XP_075099794.1"/>
    </source>
</evidence>
<dbReference type="Proteomes" id="UP000790787">
    <property type="component" value="Chromosome 22"/>
</dbReference>